<accession>A0A8S9MKB8</accession>
<comment type="caution">
    <text evidence="2">The sequence shown here is derived from an EMBL/GenBank/DDBJ whole genome shotgun (WGS) entry which is preliminary data.</text>
</comment>
<name>A0A8S9MKB8_BRACR</name>
<feature type="region of interest" description="Disordered" evidence="1">
    <location>
        <begin position="1"/>
        <end position="68"/>
    </location>
</feature>
<dbReference type="AlphaFoldDB" id="A0A8S9MKB8"/>
<feature type="region of interest" description="Disordered" evidence="1">
    <location>
        <begin position="91"/>
        <end position="116"/>
    </location>
</feature>
<feature type="compositionally biased region" description="Low complexity" evidence="1">
    <location>
        <begin position="97"/>
        <end position="116"/>
    </location>
</feature>
<dbReference type="Proteomes" id="UP000712281">
    <property type="component" value="Unassembled WGS sequence"/>
</dbReference>
<evidence type="ECO:0000313" key="2">
    <source>
        <dbReference type="EMBL" id="KAF2620854.1"/>
    </source>
</evidence>
<evidence type="ECO:0000256" key="1">
    <source>
        <dbReference type="SAM" id="MobiDB-lite"/>
    </source>
</evidence>
<protein>
    <submittedName>
        <fullName evidence="2">Uncharacterized protein</fullName>
    </submittedName>
</protein>
<feature type="compositionally biased region" description="Polar residues" evidence="1">
    <location>
        <begin position="15"/>
        <end position="26"/>
    </location>
</feature>
<evidence type="ECO:0000313" key="3">
    <source>
        <dbReference type="Proteomes" id="UP000712281"/>
    </source>
</evidence>
<organism evidence="2 3">
    <name type="scientific">Brassica cretica</name>
    <name type="common">Mustard</name>
    <dbReference type="NCBI Taxonomy" id="69181"/>
    <lineage>
        <taxon>Eukaryota</taxon>
        <taxon>Viridiplantae</taxon>
        <taxon>Streptophyta</taxon>
        <taxon>Embryophyta</taxon>
        <taxon>Tracheophyta</taxon>
        <taxon>Spermatophyta</taxon>
        <taxon>Magnoliopsida</taxon>
        <taxon>eudicotyledons</taxon>
        <taxon>Gunneridae</taxon>
        <taxon>Pentapetalae</taxon>
        <taxon>rosids</taxon>
        <taxon>malvids</taxon>
        <taxon>Brassicales</taxon>
        <taxon>Brassicaceae</taxon>
        <taxon>Brassiceae</taxon>
        <taxon>Brassica</taxon>
    </lineage>
</organism>
<sequence length="132" mass="14425">MSFEEEEKETRHSSTHSSWCARSPSTRSRREPHPADTNAANGSSPIRSGPAGSASCRARTDARSASRIRTPAICSRLASWIPGGERTPWSRRGILCSGSTTGVGSTRSSGWGSRRGTRRSISMWRCRIMRST</sequence>
<dbReference type="EMBL" id="QGKW02000007">
    <property type="protein sequence ID" value="KAF2620854.1"/>
    <property type="molecule type" value="Genomic_DNA"/>
</dbReference>
<reference evidence="2" key="1">
    <citation type="submission" date="2019-12" db="EMBL/GenBank/DDBJ databases">
        <title>Genome sequencing and annotation of Brassica cretica.</title>
        <authorList>
            <person name="Studholme D.J."/>
            <person name="Sarris P.F."/>
        </authorList>
    </citation>
    <scope>NUCLEOTIDE SEQUENCE</scope>
    <source>
        <strain evidence="2">PFS-001/15</strain>
        <tissue evidence="2">Leaf</tissue>
    </source>
</reference>
<gene>
    <name evidence="2" type="ORF">F2Q68_00038232</name>
</gene>
<proteinExistence type="predicted"/>